<dbReference type="InterPro" id="IPR050565">
    <property type="entry name" value="LYPA1-2/EST-like"/>
</dbReference>
<dbReference type="Gene3D" id="3.40.50.1820">
    <property type="entry name" value="alpha/beta hydrolase"/>
    <property type="match status" value="1"/>
</dbReference>
<dbReference type="AlphaFoldDB" id="A0A151GS66"/>
<organism evidence="3 4">
    <name type="scientific">Drechmeria coniospora</name>
    <name type="common">Nematophagous fungus</name>
    <name type="synonym">Meria coniospora</name>
    <dbReference type="NCBI Taxonomy" id="98403"/>
    <lineage>
        <taxon>Eukaryota</taxon>
        <taxon>Fungi</taxon>
        <taxon>Dikarya</taxon>
        <taxon>Ascomycota</taxon>
        <taxon>Pezizomycotina</taxon>
        <taxon>Sordariomycetes</taxon>
        <taxon>Hypocreomycetidae</taxon>
        <taxon>Hypocreales</taxon>
        <taxon>Ophiocordycipitaceae</taxon>
        <taxon>Drechmeria</taxon>
    </lineage>
</organism>
<dbReference type="RefSeq" id="XP_040659204.1">
    <property type="nucleotide sequence ID" value="XM_040798321.1"/>
</dbReference>
<dbReference type="EMBL" id="LAYC01000001">
    <property type="protein sequence ID" value="KYK59852.1"/>
    <property type="molecule type" value="Genomic_DNA"/>
</dbReference>
<dbReference type="InParanoid" id="A0A151GS66"/>
<dbReference type="GO" id="GO:0052689">
    <property type="term" value="F:carboxylic ester hydrolase activity"/>
    <property type="evidence" value="ECO:0007669"/>
    <property type="project" value="TreeGrafter"/>
</dbReference>
<comment type="caution">
    <text evidence="3">The sequence shown here is derived from an EMBL/GenBank/DDBJ whole genome shotgun (WGS) entry which is preliminary data.</text>
</comment>
<dbReference type="InterPro" id="IPR029058">
    <property type="entry name" value="AB_hydrolase_fold"/>
</dbReference>
<accession>A0A151GS66</accession>
<dbReference type="GeneID" id="63713629"/>
<dbReference type="Proteomes" id="UP000076580">
    <property type="component" value="Chromosome 01"/>
</dbReference>
<comment type="similarity">
    <text evidence="1">Belongs to the AB hydrolase superfamily. AB hydrolase 2 family.</text>
</comment>
<dbReference type="SUPFAM" id="SSF53474">
    <property type="entry name" value="alpha/beta-Hydrolases"/>
    <property type="match status" value="1"/>
</dbReference>
<evidence type="ECO:0000313" key="3">
    <source>
        <dbReference type="EMBL" id="KYK59852.1"/>
    </source>
</evidence>
<protein>
    <recommendedName>
        <fullName evidence="2">Phospholipase/carboxylesterase/thioesterase domain-containing protein</fullName>
    </recommendedName>
</protein>
<reference evidence="3 4" key="1">
    <citation type="journal article" date="2016" name="Sci. Rep.">
        <title>Insights into Adaptations to a Near-Obligate Nematode Endoparasitic Lifestyle from the Finished Genome of Drechmeria coniospora.</title>
        <authorList>
            <person name="Zhang L."/>
            <person name="Zhou Z."/>
            <person name="Guo Q."/>
            <person name="Fokkens L."/>
            <person name="Miskei M."/>
            <person name="Pocsi I."/>
            <person name="Zhang W."/>
            <person name="Chen M."/>
            <person name="Wang L."/>
            <person name="Sun Y."/>
            <person name="Donzelli B.G."/>
            <person name="Gibson D.M."/>
            <person name="Nelson D.R."/>
            <person name="Luo J.G."/>
            <person name="Rep M."/>
            <person name="Liu H."/>
            <person name="Yang S."/>
            <person name="Wang J."/>
            <person name="Krasnoff S.B."/>
            <person name="Xu Y."/>
            <person name="Molnar I."/>
            <person name="Lin M."/>
        </authorList>
    </citation>
    <scope>NUCLEOTIDE SEQUENCE [LARGE SCALE GENOMIC DNA]</scope>
    <source>
        <strain evidence="3 4">ARSEF 6962</strain>
    </source>
</reference>
<dbReference type="Pfam" id="PF02230">
    <property type="entry name" value="Abhydrolase_2"/>
    <property type="match status" value="1"/>
</dbReference>
<feature type="domain" description="Phospholipase/carboxylesterase/thioesterase" evidence="2">
    <location>
        <begin position="223"/>
        <end position="332"/>
    </location>
</feature>
<evidence type="ECO:0000259" key="2">
    <source>
        <dbReference type="Pfam" id="PF02230"/>
    </source>
</evidence>
<dbReference type="PANTHER" id="PTHR10655:SF63">
    <property type="entry name" value="PHOSPHOLIPASE_CARBOXYLESTERASE_THIOESTERASE DOMAIN-CONTAINING PROTEIN"/>
    <property type="match status" value="1"/>
</dbReference>
<dbReference type="InterPro" id="IPR003140">
    <property type="entry name" value="PLipase/COase/thioEstase"/>
</dbReference>
<gene>
    <name evidence="3" type="ORF">DCS_00986</name>
</gene>
<keyword evidence="4" id="KW-1185">Reference proteome</keyword>
<evidence type="ECO:0000256" key="1">
    <source>
        <dbReference type="ARBA" id="ARBA00006499"/>
    </source>
</evidence>
<evidence type="ECO:0000313" key="4">
    <source>
        <dbReference type="Proteomes" id="UP000076580"/>
    </source>
</evidence>
<dbReference type="GO" id="GO:0008474">
    <property type="term" value="F:palmitoyl-(protein) hydrolase activity"/>
    <property type="evidence" value="ECO:0007669"/>
    <property type="project" value="TreeGrafter"/>
</dbReference>
<proteinExistence type="inferred from homology"/>
<sequence length="469" mass="51071">MRTSTSWTCGTQVPLDPARSPASRFLPLLPPFCIIVLLRFTSFVRPADDCRPPCRQDQSIPRTHGSNRWGVQTNIIGSGRAIAEEAYPRRGGGSVIVLRPRHPPPTNSATLVGARQLMTRGRFAGTSSEELSVRPSSSSPDAMATTWTYREPYFGRCLNPPMIVQPRGGTHTHTVILLHGVASNGHIFGHDLLTARVPSSSPPGSPASSSSIFPQNGRTLDVLFPSVRWVFPTAFRHPCTAIESSRVTLWFDVASLTHPAHQQALQRRGLSISSRELIAIIHSELRRVPASNIIIGGQGQGCALSLVVLLCLGYRLGGFVGMSGFVPFQFELDIFTAIDSSTSSSSVSSSDDDYDDDDDDAEKFIVLQGPPVEAQIFMRHLLGMTCPPCPARETTAYRTPVLLSHGVDDPIISCSRGEQAAISIRAAGYQVDFRAYDQHGHGLKVPDQIDDIIHFFRTRVGLQARAGRA</sequence>
<dbReference type="STRING" id="98403.A0A151GS66"/>
<dbReference type="PANTHER" id="PTHR10655">
    <property type="entry name" value="LYSOPHOSPHOLIPASE-RELATED"/>
    <property type="match status" value="1"/>
</dbReference>
<dbReference type="GO" id="GO:0005737">
    <property type="term" value="C:cytoplasm"/>
    <property type="evidence" value="ECO:0007669"/>
    <property type="project" value="TreeGrafter"/>
</dbReference>
<name>A0A151GS66_DRECN</name>